<comment type="caution">
    <text evidence="1">The sequence shown here is derived from an EMBL/GenBank/DDBJ whole genome shotgun (WGS) entry which is preliminary data.</text>
</comment>
<protein>
    <submittedName>
        <fullName evidence="1">Uncharacterized protein</fullName>
    </submittedName>
</protein>
<keyword evidence="2" id="KW-1185">Reference proteome</keyword>
<evidence type="ECO:0000313" key="2">
    <source>
        <dbReference type="Proteomes" id="UP001295794"/>
    </source>
</evidence>
<reference evidence="1" key="1">
    <citation type="submission" date="2023-11" db="EMBL/GenBank/DDBJ databases">
        <authorList>
            <person name="De Vega J J."/>
            <person name="De Vega J J."/>
        </authorList>
    </citation>
    <scope>NUCLEOTIDE SEQUENCE</scope>
</reference>
<accession>A0AAD2H2V8</accession>
<dbReference type="Proteomes" id="UP001295794">
    <property type="component" value="Unassembled WGS sequence"/>
</dbReference>
<proteinExistence type="predicted"/>
<name>A0AAD2H2V8_9AGAR</name>
<dbReference type="AlphaFoldDB" id="A0AAD2H2V8"/>
<organism evidence="1 2">
    <name type="scientific">Mycena citricolor</name>
    <dbReference type="NCBI Taxonomy" id="2018698"/>
    <lineage>
        <taxon>Eukaryota</taxon>
        <taxon>Fungi</taxon>
        <taxon>Dikarya</taxon>
        <taxon>Basidiomycota</taxon>
        <taxon>Agaricomycotina</taxon>
        <taxon>Agaricomycetes</taxon>
        <taxon>Agaricomycetidae</taxon>
        <taxon>Agaricales</taxon>
        <taxon>Marasmiineae</taxon>
        <taxon>Mycenaceae</taxon>
        <taxon>Mycena</taxon>
    </lineage>
</organism>
<sequence length="71" mass="8159">MANGRRIPDLLHTPHLRLRLTRGVLKQRLTSVHALPIRTMMPTGYLHPSAGPQTDRADQFLTYCRSRPVDR</sequence>
<feature type="non-terminal residue" evidence="1">
    <location>
        <position position="71"/>
    </location>
</feature>
<evidence type="ECO:0000313" key="1">
    <source>
        <dbReference type="EMBL" id="CAK5268934.1"/>
    </source>
</evidence>
<gene>
    <name evidence="1" type="ORF">MYCIT1_LOCUS12293</name>
</gene>
<dbReference type="EMBL" id="CAVNYO010000138">
    <property type="protein sequence ID" value="CAK5268934.1"/>
    <property type="molecule type" value="Genomic_DNA"/>
</dbReference>